<proteinExistence type="predicted"/>
<feature type="compositionally biased region" description="Basic and acidic residues" evidence="1">
    <location>
        <begin position="88"/>
        <end position="99"/>
    </location>
</feature>
<organism evidence="2">
    <name type="scientific">Eutreptiella gymnastica</name>
    <dbReference type="NCBI Taxonomy" id="73025"/>
    <lineage>
        <taxon>Eukaryota</taxon>
        <taxon>Discoba</taxon>
        <taxon>Euglenozoa</taxon>
        <taxon>Euglenida</taxon>
        <taxon>Spirocuta</taxon>
        <taxon>Euglenophyceae</taxon>
        <taxon>Eutreptiales</taxon>
        <taxon>Eutreptiaceae</taxon>
        <taxon>Eutreptiella</taxon>
    </lineage>
</organism>
<accession>A0A7S4GD47</accession>
<evidence type="ECO:0000256" key="1">
    <source>
        <dbReference type="SAM" id="MobiDB-lite"/>
    </source>
</evidence>
<dbReference type="EMBL" id="HBJA01129367">
    <property type="protein sequence ID" value="CAE0833179.1"/>
    <property type="molecule type" value="Transcribed_RNA"/>
</dbReference>
<name>A0A7S4GD47_9EUGL</name>
<feature type="region of interest" description="Disordered" evidence="1">
    <location>
        <begin position="22"/>
        <end position="43"/>
    </location>
</feature>
<protein>
    <submittedName>
        <fullName evidence="2">Uncharacterized protein</fullName>
    </submittedName>
</protein>
<reference evidence="2" key="1">
    <citation type="submission" date="2021-01" db="EMBL/GenBank/DDBJ databases">
        <authorList>
            <person name="Corre E."/>
            <person name="Pelletier E."/>
            <person name="Niang G."/>
            <person name="Scheremetjew M."/>
            <person name="Finn R."/>
            <person name="Kale V."/>
            <person name="Holt S."/>
            <person name="Cochrane G."/>
            <person name="Meng A."/>
            <person name="Brown T."/>
            <person name="Cohen L."/>
        </authorList>
    </citation>
    <scope>NUCLEOTIDE SEQUENCE</scope>
    <source>
        <strain evidence="2">CCMP1594</strain>
    </source>
</reference>
<evidence type="ECO:0000313" key="2">
    <source>
        <dbReference type="EMBL" id="CAE0833179.1"/>
    </source>
</evidence>
<gene>
    <name evidence="2" type="ORF">EGYM00163_LOCUS44471</name>
</gene>
<dbReference type="AlphaFoldDB" id="A0A7S4GD47"/>
<feature type="region of interest" description="Disordered" evidence="1">
    <location>
        <begin position="68"/>
        <end position="99"/>
    </location>
</feature>
<sequence>MTGFPYSLNNCTECEHIPLRNGTTGQQGRFTEGAGGHRVDPPPCEQCKANKTAVVYVNMGYRQAENMEASPWSHPKHQNTTSSCFGKGDVRGRGAIKAE</sequence>